<reference evidence="1" key="2">
    <citation type="submission" date="2020-06" db="EMBL/GenBank/DDBJ databases">
        <title>Helianthus annuus Genome sequencing and assembly Release 2.</title>
        <authorList>
            <person name="Gouzy J."/>
            <person name="Langlade N."/>
            <person name="Munos S."/>
        </authorList>
    </citation>
    <scope>NUCLEOTIDE SEQUENCE</scope>
    <source>
        <tissue evidence="1">Leaves</tissue>
    </source>
</reference>
<dbReference type="EMBL" id="MNCJ02000325">
    <property type="protein sequence ID" value="KAF5788587.1"/>
    <property type="molecule type" value="Genomic_DNA"/>
</dbReference>
<evidence type="ECO:0000313" key="2">
    <source>
        <dbReference type="Proteomes" id="UP000215914"/>
    </source>
</evidence>
<dbReference type="Gene3D" id="3.40.50.720">
    <property type="entry name" value="NAD(P)-binding Rossmann-like Domain"/>
    <property type="match status" value="1"/>
</dbReference>
<name>A0A9K3N6C4_HELAN</name>
<dbReference type="Gramene" id="mRNA:HanXRQr2_Chr10g0465631">
    <property type="protein sequence ID" value="mRNA:HanXRQr2_Chr10g0465631"/>
    <property type="gene ID" value="HanXRQr2_Chr10g0465631"/>
</dbReference>
<organism evidence="1 2">
    <name type="scientific">Helianthus annuus</name>
    <name type="common">Common sunflower</name>
    <dbReference type="NCBI Taxonomy" id="4232"/>
    <lineage>
        <taxon>Eukaryota</taxon>
        <taxon>Viridiplantae</taxon>
        <taxon>Streptophyta</taxon>
        <taxon>Embryophyta</taxon>
        <taxon>Tracheophyta</taxon>
        <taxon>Spermatophyta</taxon>
        <taxon>Magnoliopsida</taxon>
        <taxon>eudicotyledons</taxon>
        <taxon>Gunneridae</taxon>
        <taxon>Pentapetalae</taxon>
        <taxon>asterids</taxon>
        <taxon>campanulids</taxon>
        <taxon>Asterales</taxon>
        <taxon>Asteraceae</taxon>
        <taxon>Asteroideae</taxon>
        <taxon>Heliantheae alliance</taxon>
        <taxon>Heliantheae</taxon>
        <taxon>Helianthus</taxon>
    </lineage>
</organism>
<dbReference type="GO" id="GO:0004455">
    <property type="term" value="F:ketol-acid reductoisomerase activity"/>
    <property type="evidence" value="ECO:0007669"/>
    <property type="project" value="UniProtKB-EC"/>
</dbReference>
<evidence type="ECO:0000313" key="1">
    <source>
        <dbReference type="EMBL" id="KAF5788587.1"/>
    </source>
</evidence>
<dbReference type="AlphaFoldDB" id="A0A9K3N6C4"/>
<keyword evidence="1" id="KW-0560">Oxidoreductase</keyword>
<dbReference type="Proteomes" id="UP000215914">
    <property type="component" value="Unassembled WGS sequence"/>
</dbReference>
<gene>
    <name evidence="1" type="ORF">HanXRQr2_Chr10g0465631</name>
</gene>
<accession>A0A9K3N6C4</accession>
<sequence>MGPSVRRLYVRGKDINGAGIYASFAVHLDVDGRATDVALAWSLNQFREDKD</sequence>
<dbReference type="InterPro" id="IPR013023">
    <property type="entry name" value="KARI"/>
</dbReference>
<dbReference type="InterPro" id="IPR036291">
    <property type="entry name" value="NAD(P)-bd_dom_sf"/>
</dbReference>
<dbReference type="GO" id="GO:0009082">
    <property type="term" value="P:branched-chain amino acid biosynthetic process"/>
    <property type="evidence" value="ECO:0007669"/>
    <property type="project" value="InterPro"/>
</dbReference>
<proteinExistence type="predicted"/>
<dbReference type="EC" id="1.1.1.86" evidence="1"/>
<protein>
    <submittedName>
        <fullName evidence="1">Ketol-acid reductoisomerase (NADP(+))</fullName>
        <ecNumber evidence="1">1.1.1.86</ecNumber>
    </submittedName>
</protein>
<comment type="caution">
    <text evidence="1">The sequence shown here is derived from an EMBL/GenBank/DDBJ whole genome shotgun (WGS) entry which is preliminary data.</text>
</comment>
<reference evidence="1" key="1">
    <citation type="journal article" date="2017" name="Nature">
        <title>The sunflower genome provides insights into oil metabolism, flowering and Asterid evolution.</title>
        <authorList>
            <person name="Badouin H."/>
            <person name="Gouzy J."/>
            <person name="Grassa C.J."/>
            <person name="Murat F."/>
            <person name="Staton S.E."/>
            <person name="Cottret L."/>
            <person name="Lelandais-Briere C."/>
            <person name="Owens G.L."/>
            <person name="Carrere S."/>
            <person name="Mayjonade B."/>
            <person name="Legrand L."/>
            <person name="Gill N."/>
            <person name="Kane N.C."/>
            <person name="Bowers J.E."/>
            <person name="Hubner S."/>
            <person name="Bellec A."/>
            <person name="Berard A."/>
            <person name="Berges H."/>
            <person name="Blanchet N."/>
            <person name="Boniface M.C."/>
            <person name="Brunel D."/>
            <person name="Catrice O."/>
            <person name="Chaidir N."/>
            <person name="Claudel C."/>
            <person name="Donnadieu C."/>
            <person name="Faraut T."/>
            <person name="Fievet G."/>
            <person name="Helmstetter N."/>
            <person name="King M."/>
            <person name="Knapp S.J."/>
            <person name="Lai Z."/>
            <person name="Le Paslier M.C."/>
            <person name="Lippi Y."/>
            <person name="Lorenzon L."/>
            <person name="Mandel J.R."/>
            <person name="Marage G."/>
            <person name="Marchand G."/>
            <person name="Marquand E."/>
            <person name="Bret-Mestries E."/>
            <person name="Morien E."/>
            <person name="Nambeesan S."/>
            <person name="Nguyen T."/>
            <person name="Pegot-Espagnet P."/>
            <person name="Pouilly N."/>
            <person name="Raftis F."/>
            <person name="Sallet E."/>
            <person name="Schiex T."/>
            <person name="Thomas J."/>
            <person name="Vandecasteele C."/>
            <person name="Vares D."/>
            <person name="Vear F."/>
            <person name="Vautrin S."/>
            <person name="Crespi M."/>
            <person name="Mangin B."/>
            <person name="Burke J.M."/>
            <person name="Salse J."/>
            <person name="Munos S."/>
            <person name="Vincourt P."/>
            <person name="Rieseberg L.H."/>
            <person name="Langlade N.B."/>
        </authorList>
    </citation>
    <scope>NUCLEOTIDE SEQUENCE</scope>
    <source>
        <tissue evidence="1">Leaves</tissue>
    </source>
</reference>
<keyword evidence="2" id="KW-1185">Reference proteome</keyword>
<dbReference type="PANTHER" id="PTHR21371:SF1">
    <property type="entry name" value="KETOL-ACID REDUCTOISOMERASE, MITOCHONDRIAL"/>
    <property type="match status" value="1"/>
</dbReference>
<dbReference type="SUPFAM" id="SSF51735">
    <property type="entry name" value="NAD(P)-binding Rossmann-fold domains"/>
    <property type="match status" value="1"/>
</dbReference>
<dbReference type="PANTHER" id="PTHR21371">
    <property type="entry name" value="KETOL-ACID REDUCTOISOMERASE, MITOCHONDRIAL"/>
    <property type="match status" value="1"/>
</dbReference>